<accession>A0A3G9J4A0</accession>
<dbReference type="HAMAP" id="MF_01488">
    <property type="entry name" value="RecD2"/>
    <property type="match status" value="1"/>
</dbReference>
<dbReference type="Pfam" id="PF23139">
    <property type="entry name" value="OB_YrrC"/>
    <property type="match status" value="1"/>
</dbReference>
<keyword evidence="1 3" id="KW-0547">Nucleotide-binding</keyword>
<dbReference type="Gene3D" id="1.10.10.2220">
    <property type="match status" value="1"/>
</dbReference>
<dbReference type="Pfam" id="PF13245">
    <property type="entry name" value="AAA_19"/>
    <property type="match status" value="1"/>
</dbReference>
<dbReference type="InterPro" id="IPR006345">
    <property type="entry name" value="RecD2"/>
</dbReference>
<evidence type="ECO:0000256" key="1">
    <source>
        <dbReference type="ARBA" id="ARBA00022741"/>
    </source>
</evidence>
<dbReference type="Pfam" id="PF18335">
    <property type="entry name" value="SH3_13"/>
    <property type="match status" value="1"/>
</dbReference>
<dbReference type="Proteomes" id="UP000268059">
    <property type="component" value="Chromosome"/>
</dbReference>
<comment type="catalytic activity">
    <reaction evidence="3">
        <text>ATP + H2O = ADP + phosphate + H(+)</text>
        <dbReference type="Rhea" id="RHEA:13065"/>
        <dbReference type="ChEBI" id="CHEBI:15377"/>
        <dbReference type="ChEBI" id="CHEBI:15378"/>
        <dbReference type="ChEBI" id="CHEBI:30616"/>
        <dbReference type="ChEBI" id="CHEBI:43474"/>
        <dbReference type="ChEBI" id="CHEBI:456216"/>
        <dbReference type="EC" id="5.6.2.3"/>
    </reaction>
</comment>
<proteinExistence type="inferred from homology"/>
<dbReference type="Gene3D" id="2.30.30.940">
    <property type="match status" value="1"/>
</dbReference>
<dbReference type="Pfam" id="PF13538">
    <property type="entry name" value="UvrD_C_2"/>
    <property type="match status" value="1"/>
</dbReference>
<feature type="domain" description="ATP-dependent RecD2 DNA helicase OB-fold" evidence="7">
    <location>
        <begin position="1"/>
        <end position="73"/>
    </location>
</feature>
<dbReference type="SUPFAM" id="SSF52540">
    <property type="entry name" value="P-loop containing nucleoside triphosphate hydrolases"/>
    <property type="match status" value="2"/>
</dbReference>
<keyword evidence="9" id="KW-1185">Reference proteome</keyword>
<keyword evidence="3 8" id="KW-0347">Helicase</keyword>
<name>A0A3G9J4A0_9FIRM</name>
<dbReference type="CDD" id="cd18809">
    <property type="entry name" value="SF1_C_RecD"/>
    <property type="match status" value="1"/>
</dbReference>
<dbReference type="InterPro" id="IPR055446">
    <property type="entry name" value="RecD2_N_OB"/>
</dbReference>
<evidence type="ECO:0000259" key="4">
    <source>
        <dbReference type="Pfam" id="PF13538"/>
    </source>
</evidence>
<organism evidence="8 9">
    <name type="scientific">Intestinibaculum porci</name>
    <dbReference type="NCBI Taxonomy" id="2487118"/>
    <lineage>
        <taxon>Bacteria</taxon>
        <taxon>Bacillati</taxon>
        <taxon>Bacillota</taxon>
        <taxon>Erysipelotrichia</taxon>
        <taxon>Erysipelotrichales</taxon>
        <taxon>Erysipelotrichaceae</taxon>
        <taxon>Intestinibaculum</taxon>
    </lineage>
</organism>
<dbReference type="GO" id="GO:0006310">
    <property type="term" value="P:DNA recombination"/>
    <property type="evidence" value="ECO:0007669"/>
    <property type="project" value="InterPro"/>
</dbReference>
<keyword evidence="3" id="KW-0238">DNA-binding</keyword>
<evidence type="ECO:0000256" key="3">
    <source>
        <dbReference type="HAMAP-Rule" id="MF_01488"/>
    </source>
</evidence>
<dbReference type="InterPro" id="IPR050534">
    <property type="entry name" value="Coronavir_polyprotein_1ab"/>
</dbReference>
<dbReference type="InterPro" id="IPR027785">
    <property type="entry name" value="UvrD-like_helicase_C"/>
</dbReference>
<reference evidence="8 9" key="1">
    <citation type="submission" date="2018-11" db="EMBL/GenBank/DDBJ databases">
        <title>Novel Erysipelotrichaceae bacterium isolated from small intestine of a swine.</title>
        <authorList>
            <person name="Kim J.S."/>
            <person name="Choe H."/>
            <person name="Lee Y.R."/>
            <person name="Kim K.M."/>
            <person name="Park D.S."/>
        </authorList>
    </citation>
    <scope>NUCLEOTIDE SEQUENCE [LARGE SCALE GENOMIC DNA]</scope>
    <source>
        <strain evidence="8 9">SG0102</strain>
    </source>
</reference>
<keyword evidence="3" id="KW-0413">Isomerase</keyword>
<comment type="function">
    <text evidence="3">DNA-dependent ATPase and ATP-dependent 5'-3' DNA helicase. Has no activity on blunt DNA or DNA with 3'-overhangs, requires at least 10 bases of 5'-ssDNA for helicase activity.</text>
</comment>
<dbReference type="EC" id="5.6.2.3" evidence="3"/>
<dbReference type="GO" id="GO:0043139">
    <property type="term" value="F:5'-3' DNA helicase activity"/>
    <property type="evidence" value="ECO:0007669"/>
    <property type="project" value="UniProtKB-UniRule"/>
</dbReference>
<dbReference type="Pfam" id="PF14490">
    <property type="entry name" value="HHH_RecD2"/>
    <property type="match status" value="1"/>
</dbReference>
<dbReference type="Gene3D" id="3.40.50.300">
    <property type="entry name" value="P-loop containing nucleotide triphosphate hydrolases"/>
    <property type="match status" value="2"/>
</dbReference>
<dbReference type="InParanoid" id="A0A3G9J4A0"/>
<dbReference type="PANTHER" id="PTHR43788:SF6">
    <property type="entry name" value="DNA HELICASE B"/>
    <property type="match status" value="1"/>
</dbReference>
<evidence type="ECO:0000256" key="2">
    <source>
        <dbReference type="ARBA" id="ARBA00022840"/>
    </source>
</evidence>
<dbReference type="InterPro" id="IPR027417">
    <property type="entry name" value="P-loop_NTPase"/>
</dbReference>
<evidence type="ECO:0000259" key="7">
    <source>
        <dbReference type="Pfam" id="PF23139"/>
    </source>
</evidence>
<evidence type="ECO:0000313" key="8">
    <source>
        <dbReference type="EMBL" id="BBH25987.1"/>
    </source>
</evidence>
<keyword evidence="3" id="KW-0378">Hydrolase</keyword>
<dbReference type="CDD" id="cd17933">
    <property type="entry name" value="DEXSc_RecD-like"/>
    <property type="match status" value="1"/>
</dbReference>
<dbReference type="GO" id="GO:0009338">
    <property type="term" value="C:exodeoxyribonuclease V complex"/>
    <property type="evidence" value="ECO:0007669"/>
    <property type="project" value="TreeGrafter"/>
</dbReference>
<feature type="domain" description="UvrD-like helicase C-terminal" evidence="4">
    <location>
        <begin position="643"/>
        <end position="691"/>
    </location>
</feature>
<dbReference type="InterPro" id="IPR041451">
    <property type="entry name" value="RecD2_SH13"/>
</dbReference>
<comment type="similarity">
    <text evidence="3">Belongs to the RecD family. RecD2 subfamily.</text>
</comment>
<dbReference type="NCBIfam" id="TIGR01448">
    <property type="entry name" value="recD_rel"/>
    <property type="match status" value="1"/>
</dbReference>
<evidence type="ECO:0000259" key="5">
    <source>
        <dbReference type="Pfam" id="PF14490"/>
    </source>
</evidence>
<dbReference type="PANTHER" id="PTHR43788">
    <property type="entry name" value="DNA2/NAM7 HELICASE FAMILY MEMBER"/>
    <property type="match status" value="1"/>
</dbReference>
<dbReference type="RefSeq" id="WP_125118899.1">
    <property type="nucleotide sequence ID" value="NZ_AP019309.1"/>
</dbReference>
<feature type="binding site" evidence="3">
    <location>
        <begin position="344"/>
        <end position="348"/>
    </location>
    <ligand>
        <name>ATP</name>
        <dbReference type="ChEBI" id="CHEBI:30616"/>
    </ligand>
</feature>
<dbReference type="AlphaFoldDB" id="A0A3G9J4A0"/>
<sequence length="737" mass="83750">MIEYTGTISYVRYYSEETKFIVAIFDCDQEGVKINITGNMSYVNKDERYRITGDYVTHPRYGKQFQIQSYEVILADDHDQVIRYLSSPLFKGIGTKQAQAIVDTLGDDALTQIKDNPHCLLRVRGMSEKKMKVITDVLNDQALDHEILNFFMGHGISTRYLTAIQGCYGDETVKVIENNPYQLIEDIEGIGFKTADDIAMKLNFDPQSEYRILAAIEDALMSQCFKSGATYQRYSDIYYTFSRFLPDVPSEVFEQALKSLLDKKHIVLEEDRYYPVTLYDSEVTIASLFKKFKRLPKSHYDQEELEDKLSEIEEMLGIHYDETQKEAIFTFMREPAMILTGGPGTGKTTIVLAILKLYRSLHPDDHIDLAAPTGRAAKRLAELTNLEASTIHRLLKWDMHKNVFAMDENNPLSTQLLVIDEFSMVDSLLFSKLLKAGKHVTKILMIGDDQQLPSVSCGNVLKDMMTSGIVPVVALNTIYRQSEGSGIVELAHAIRNNQYHPDLLQAQDVHFMPAANYEVPGKILEIIQEAIDDGFEMDEIQVLAPMYRGVAGIDALNEAIQNLVNPADPFKEEYKAGRRTFRVGDKILQLKNRVEDEVFNGDIGILTEIIPKNPQEGTSEILVVTYDDKEIEYSTQDLFQITHAYCMSVHKSQGNEFPIVIMSVLRDYTIMNRKNLLYTGLTRAKHELFLIGEQNAFTQGLTRDSDAVRNTTLSQRLRGEKVPALQIDDFSFGDLSF</sequence>
<dbReference type="GO" id="GO:0016887">
    <property type="term" value="F:ATP hydrolysis activity"/>
    <property type="evidence" value="ECO:0007669"/>
    <property type="project" value="RHEA"/>
</dbReference>
<dbReference type="GO" id="GO:0003677">
    <property type="term" value="F:DNA binding"/>
    <property type="evidence" value="ECO:0007669"/>
    <property type="project" value="UniProtKB-UniRule"/>
</dbReference>
<dbReference type="GO" id="GO:0005524">
    <property type="term" value="F:ATP binding"/>
    <property type="evidence" value="ECO:0007669"/>
    <property type="project" value="UniProtKB-UniRule"/>
</dbReference>
<gene>
    <name evidence="3 8" type="primary">recD2</name>
    <name evidence="8" type="ORF">SG0102_09210</name>
</gene>
<feature type="domain" description="ATP-dependent RecD2 DNA helicase-like helix-hairpin-helix" evidence="5">
    <location>
        <begin position="145"/>
        <end position="231"/>
    </location>
</feature>
<dbReference type="GO" id="GO:0017116">
    <property type="term" value="F:single-stranded DNA helicase activity"/>
    <property type="evidence" value="ECO:0007669"/>
    <property type="project" value="TreeGrafter"/>
</dbReference>
<dbReference type="FunCoup" id="A0A3G9J4A0">
    <property type="interactions" value="164"/>
</dbReference>
<dbReference type="OrthoDB" id="9803432at2"/>
<dbReference type="InterPro" id="IPR029493">
    <property type="entry name" value="RecD2-like_HHH"/>
</dbReference>
<keyword evidence="2 3" id="KW-0067">ATP-binding</keyword>
<dbReference type="KEGG" id="ebm:SG0102_09210"/>
<evidence type="ECO:0000313" key="9">
    <source>
        <dbReference type="Proteomes" id="UP000268059"/>
    </source>
</evidence>
<feature type="domain" description="ATP-dependent RecD2 DNA helicase SH3" evidence="6">
    <location>
        <begin position="556"/>
        <end position="616"/>
    </location>
</feature>
<dbReference type="EMBL" id="AP019309">
    <property type="protein sequence ID" value="BBH25987.1"/>
    <property type="molecule type" value="Genomic_DNA"/>
</dbReference>
<protein>
    <recommendedName>
        <fullName evidence="3">ATP-dependent RecD2 DNA helicase</fullName>
        <ecNumber evidence="3">5.6.2.3</ecNumber>
    </recommendedName>
    <alternativeName>
        <fullName evidence="3">DNA 5'-3' helicase subunit RecD2</fullName>
    </alternativeName>
</protein>
<evidence type="ECO:0000259" key="6">
    <source>
        <dbReference type="Pfam" id="PF18335"/>
    </source>
</evidence>